<evidence type="ECO:0000256" key="1">
    <source>
        <dbReference type="SAM" id="Phobius"/>
    </source>
</evidence>
<dbReference type="InterPro" id="IPR011623">
    <property type="entry name" value="7TMR_DISM_rcpt_extracell_dom1"/>
</dbReference>
<keyword evidence="1" id="KW-0812">Transmembrane</keyword>
<keyword evidence="5" id="KW-1185">Reference proteome</keyword>
<gene>
    <name evidence="4" type="ORF">EZ242_06895</name>
</gene>
<keyword evidence="1" id="KW-0472">Membrane</keyword>
<feature type="transmembrane region" description="Helical" evidence="1">
    <location>
        <begin position="336"/>
        <end position="360"/>
    </location>
</feature>
<feature type="transmembrane region" description="Helical" evidence="1">
    <location>
        <begin position="247"/>
        <end position="267"/>
    </location>
</feature>
<dbReference type="RefSeq" id="WP_135284410.1">
    <property type="nucleotide sequence ID" value="NZ_SMLL01000003.1"/>
</dbReference>
<dbReference type="AlphaFoldDB" id="A0A4Z0BQR3"/>
<organism evidence="4 5">
    <name type="scientific">Ramlibacter rhizophilus</name>
    <dbReference type="NCBI Taxonomy" id="1781167"/>
    <lineage>
        <taxon>Bacteria</taxon>
        <taxon>Pseudomonadati</taxon>
        <taxon>Pseudomonadota</taxon>
        <taxon>Betaproteobacteria</taxon>
        <taxon>Burkholderiales</taxon>
        <taxon>Comamonadaceae</taxon>
        <taxon>Ramlibacter</taxon>
    </lineage>
</organism>
<feature type="signal peptide" evidence="2">
    <location>
        <begin position="1"/>
        <end position="22"/>
    </location>
</feature>
<evidence type="ECO:0000256" key="2">
    <source>
        <dbReference type="SAM" id="SignalP"/>
    </source>
</evidence>
<dbReference type="PANTHER" id="PTHR33121">
    <property type="entry name" value="CYCLIC DI-GMP PHOSPHODIESTERASE PDEF"/>
    <property type="match status" value="1"/>
</dbReference>
<dbReference type="EMBL" id="SMLL01000003">
    <property type="protein sequence ID" value="TFZ01112.1"/>
    <property type="molecule type" value="Genomic_DNA"/>
</dbReference>
<evidence type="ECO:0000259" key="3">
    <source>
        <dbReference type="PROSITE" id="PS50887"/>
    </source>
</evidence>
<dbReference type="InterPro" id="IPR011622">
    <property type="entry name" value="7TMR_DISM_rcpt_extracell_dom2"/>
</dbReference>
<feature type="transmembrane region" description="Helical" evidence="1">
    <location>
        <begin position="189"/>
        <end position="210"/>
    </location>
</feature>
<accession>A0A4Z0BQR3</accession>
<feature type="transmembrane region" description="Helical" evidence="1">
    <location>
        <begin position="279"/>
        <end position="301"/>
    </location>
</feature>
<dbReference type="PROSITE" id="PS50887">
    <property type="entry name" value="GGDEF"/>
    <property type="match status" value="1"/>
</dbReference>
<feature type="domain" description="GGDEF" evidence="3">
    <location>
        <begin position="435"/>
        <end position="568"/>
    </location>
</feature>
<sequence length="568" mass="62327">MNFFRCLALVLLVAWIGSTASAQTPSPLRLERSSDASALGPGALAWIDDKAYRTAEEIAAGASRLAWEPFQPQRQHRIDGKALWLQFDAATPPDSRWYLVLMHPSVDLIELHYRRPDGRWVTQSAGQTLSTEDWSVPGRLPTFELAPPSDGSTRYWVRVLRERSEVSLPLHFYSQSAVLELRAFEQFTLGGYFGVLVFLAAASVVAALVWRDRNFGAFAVYLAGIVAIQLVYLGVGAQHLWTDWPHWNAMAHLVVPGCAVAACLWFVKVLTGPARFSRLLDLATWGLIAALLGATALNGFIATRGSATLVALLLGATLPLAGGLLVLAWRRGRDPYLGLMVAAFVPTIVGALLPIAYVLGLLPEGLLTRHGLTFGTALQLPLTYYALSRRAHRRREPGLRAAQLTHTDTLTGLCDRDTLLRRLDESLRRAISQRHQCAVLAVRLTNHDALDYEFGRATAERALLVAASILRSAASDIDLAARIGERDFALLLEGPTTGEVAMSRAQQIVAQGLQHASALPPATTLKFHVAVTLLPDHELDSSRCLRWLEEACNAMRAEPRRAIRPLNF</sequence>
<dbReference type="InterPro" id="IPR050706">
    <property type="entry name" value="Cyclic-di-GMP_PDE-like"/>
</dbReference>
<dbReference type="InterPro" id="IPR000160">
    <property type="entry name" value="GGDEF_dom"/>
</dbReference>
<feature type="chain" id="PRO_5021419107" evidence="2">
    <location>
        <begin position="23"/>
        <end position="568"/>
    </location>
</feature>
<dbReference type="InterPro" id="IPR043128">
    <property type="entry name" value="Rev_trsase/Diguanyl_cyclase"/>
</dbReference>
<dbReference type="PANTHER" id="PTHR33121:SF79">
    <property type="entry name" value="CYCLIC DI-GMP PHOSPHODIESTERASE PDED-RELATED"/>
    <property type="match status" value="1"/>
</dbReference>
<protein>
    <submittedName>
        <fullName evidence="4">Diguanylate cyclase</fullName>
    </submittedName>
</protein>
<dbReference type="SUPFAM" id="SSF55073">
    <property type="entry name" value="Nucleotide cyclase"/>
    <property type="match status" value="1"/>
</dbReference>
<dbReference type="Pfam" id="PF07696">
    <property type="entry name" value="7TMR-DISMED2"/>
    <property type="match status" value="1"/>
</dbReference>
<feature type="transmembrane region" description="Helical" evidence="1">
    <location>
        <begin position="307"/>
        <end position="329"/>
    </location>
</feature>
<dbReference type="Pfam" id="PF07695">
    <property type="entry name" value="7TMR-DISM_7TM"/>
    <property type="match status" value="1"/>
</dbReference>
<dbReference type="Proteomes" id="UP000297564">
    <property type="component" value="Unassembled WGS sequence"/>
</dbReference>
<dbReference type="NCBIfam" id="TIGR00254">
    <property type="entry name" value="GGDEF"/>
    <property type="match status" value="1"/>
</dbReference>
<keyword evidence="1" id="KW-1133">Transmembrane helix</keyword>
<feature type="transmembrane region" description="Helical" evidence="1">
    <location>
        <begin position="217"/>
        <end position="235"/>
    </location>
</feature>
<dbReference type="InterPro" id="IPR029787">
    <property type="entry name" value="Nucleotide_cyclase"/>
</dbReference>
<reference evidence="4 5" key="1">
    <citation type="submission" date="2019-03" db="EMBL/GenBank/DDBJ databases">
        <title>Ramlibacter rhizophilus CCTCC AB2015357, whole genome shotgun sequence.</title>
        <authorList>
            <person name="Zhang X."/>
            <person name="Feng G."/>
            <person name="Zhu H."/>
        </authorList>
    </citation>
    <scope>NUCLEOTIDE SEQUENCE [LARGE SCALE GENOMIC DNA]</scope>
    <source>
        <strain evidence="4 5">CCTCC AB2015357</strain>
    </source>
</reference>
<evidence type="ECO:0000313" key="4">
    <source>
        <dbReference type="EMBL" id="TFZ01112.1"/>
    </source>
</evidence>
<comment type="caution">
    <text evidence="4">The sequence shown here is derived from an EMBL/GenBank/DDBJ whole genome shotgun (WGS) entry which is preliminary data.</text>
</comment>
<name>A0A4Z0BQR3_9BURK</name>
<keyword evidence="2" id="KW-0732">Signal</keyword>
<dbReference type="SMART" id="SM00267">
    <property type="entry name" value="GGDEF"/>
    <property type="match status" value="1"/>
</dbReference>
<proteinExistence type="predicted"/>
<dbReference type="Gene3D" id="3.30.70.270">
    <property type="match status" value="1"/>
</dbReference>
<dbReference type="OrthoDB" id="8877642at2"/>
<dbReference type="Pfam" id="PF00990">
    <property type="entry name" value="GGDEF"/>
    <property type="match status" value="1"/>
</dbReference>
<dbReference type="GO" id="GO:0071111">
    <property type="term" value="F:cyclic-guanylate-specific phosphodiesterase activity"/>
    <property type="evidence" value="ECO:0007669"/>
    <property type="project" value="InterPro"/>
</dbReference>
<dbReference type="Gene3D" id="2.60.40.2380">
    <property type="match status" value="1"/>
</dbReference>
<evidence type="ECO:0000313" key="5">
    <source>
        <dbReference type="Proteomes" id="UP000297564"/>
    </source>
</evidence>